<dbReference type="InterPro" id="IPR007612">
    <property type="entry name" value="LOR"/>
</dbReference>
<evidence type="ECO:0000313" key="4">
    <source>
        <dbReference type="Proteomes" id="UP001374535"/>
    </source>
</evidence>
<proteinExistence type="inferred from homology"/>
<dbReference type="Proteomes" id="UP001374535">
    <property type="component" value="Chromosome 3"/>
</dbReference>
<dbReference type="PANTHER" id="PTHR31087">
    <property type="match status" value="1"/>
</dbReference>
<dbReference type="InterPro" id="IPR025659">
    <property type="entry name" value="Tubby-like_C"/>
</dbReference>
<evidence type="ECO:0000313" key="3">
    <source>
        <dbReference type="EMBL" id="WVZ16229.1"/>
    </source>
</evidence>
<dbReference type="Gene3D" id="2.40.160.200">
    <property type="entry name" value="LURP1-related"/>
    <property type="match status" value="1"/>
</dbReference>
<dbReference type="EMBL" id="CP144698">
    <property type="protein sequence ID" value="WVZ16229.1"/>
    <property type="molecule type" value="Genomic_DNA"/>
</dbReference>
<comment type="similarity">
    <text evidence="1">Belongs to the LOR family.</text>
</comment>
<dbReference type="SUPFAM" id="SSF54518">
    <property type="entry name" value="Tubby C-terminal domain-like"/>
    <property type="match status" value="1"/>
</dbReference>
<dbReference type="AlphaFoldDB" id="A0AAQ3NUD8"/>
<sequence length="388" mass="43707">MKKYVGKKRRVFELSIGNIVLVELQPYREHSVAFKKNQKLSLRYFDPFSVIERIEQVAYKQLLPPRNPKSSGLSPSELKLCKGDHLQPYVPLPIIHHELHPVIQHVSILQSRVILRGQHQITQHLIQWEGVDAFVAIWKDHDILQQALHFNGGGTVMKKQKRKEAVKKYLGAVLALVAMRKVHPGACVSETAWEKSNSGVGGGDDAVVLTVWKKSLLPNCHGFTVFDTNRGNLVFRVDNYIGGNKDHILLMDAAGTPLLTIRRKRLSLGDTWLVFEGEDESLKPLFTVRKSVSILNNSNKCLTHLLSSFGTGNTKKEVAYEIEGCYARRCCTFYSKNRRKVAEIKMKEGEAGGVAFGADIFRLIVQPEMDTALAMAFLIILDYVFGSR</sequence>
<feature type="domain" description="Tf2-1-like SH3-like" evidence="2">
    <location>
        <begin position="17"/>
        <end position="66"/>
    </location>
</feature>
<dbReference type="PANTHER" id="PTHR31087:SF22">
    <property type="entry name" value="PROTEIN LURP-ONE-RELATED 8"/>
    <property type="match status" value="1"/>
</dbReference>
<reference evidence="3 4" key="1">
    <citation type="journal article" date="2023" name="Life. Sci Alliance">
        <title>Evolutionary insights into 3D genome organization and epigenetic landscape of Vigna mungo.</title>
        <authorList>
            <person name="Junaid A."/>
            <person name="Singh B."/>
            <person name="Bhatia S."/>
        </authorList>
    </citation>
    <scope>NUCLEOTIDE SEQUENCE [LARGE SCALE GENOMIC DNA]</scope>
    <source>
        <strain evidence="3">Urdbean</strain>
    </source>
</reference>
<dbReference type="Pfam" id="PF24626">
    <property type="entry name" value="SH3_Tf2-1"/>
    <property type="match status" value="1"/>
</dbReference>
<evidence type="ECO:0000256" key="1">
    <source>
        <dbReference type="ARBA" id="ARBA00005437"/>
    </source>
</evidence>
<protein>
    <recommendedName>
        <fullName evidence="2">Tf2-1-like SH3-like domain-containing protein</fullName>
    </recommendedName>
</protein>
<gene>
    <name evidence="3" type="ORF">V8G54_009211</name>
</gene>
<accession>A0AAQ3NUD8</accession>
<evidence type="ECO:0000259" key="2">
    <source>
        <dbReference type="Pfam" id="PF24626"/>
    </source>
</evidence>
<dbReference type="InterPro" id="IPR038595">
    <property type="entry name" value="LOR_sf"/>
</dbReference>
<dbReference type="InterPro" id="IPR056924">
    <property type="entry name" value="SH3_Tf2-1"/>
</dbReference>
<organism evidence="3 4">
    <name type="scientific">Vigna mungo</name>
    <name type="common">Black gram</name>
    <name type="synonym">Phaseolus mungo</name>
    <dbReference type="NCBI Taxonomy" id="3915"/>
    <lineage>
        <taxon>Eukaryota</taxon>
        <taxon>Viridiplantae</taxon>
        <taxon>Streptophyta</taxon>
        <taxon>Embryophyta</taxon>
        <taxon>Tracheophyta</taxon>
        <taxon>Spermatophyta</taxon>
        <taxon>Magnoliopsida</taxon>
        <taxon>eudicotyledons</taxon>
        <taxon>Gunneridae</taxon>
        <taxon>Pentapetalae</taxon>
        <taxon>rosids</taxon>
        <taxon>fabids</taxon>
        <taxon>Fabales</taxon>
        <taxon>Fabaceae</taxon>
        <taxon>Papilionoideae</taxon>
        <taxon>50 kb inversion clade</taxon>
        <taxon>NPAAA clade</taxon>
        <taxon>indigoferoid/millettioid clade</taxon>
        <taxon>Phaseoleae</taxon>
        <taxon>Vigna</taxon>
    </lineage>
</organism>
<dbReference type="Pfam" id="PF04525">
    <property type="entry name" value="LOR"/>
    <property type="match status" value="1"/>
</dbReference>
<name>A0AAQ3NUD8_VIGMU</name>
<keyword evidence="4" id="KW-1185">Reference proteome</keyword>